<evidence type="ECO:0000256" key="5">
    <source>
        <dbReference type="PROSITE-ProRule" id="PRU00335"/>
    </source>
</evidence>
<evidence type="ECO:0000313" key="9">
    <source>
        <dbReference type="Proteomes" id="UP001607157"/>
    </source>
</evidence>
<reference evidence="8 9" key="1">
    <citation type="submission" date="2024-10" db="EMBL/GenBank/DDBJ databases">
        <authorList>
            <person name="Yang X.-N."/>
        </authorList>
    </citation>
    <scope>NUCLEOTIDE SEQUENCE [LARGE SCALE GENOMIC DNA]</scope>
    <source>
        <strain evidence="8 9">CAU 1059</strain>
    </source>
</reference>
<dbReference type="Proteomes" id="UP001607157">
    <property type="component" value="Unassembled WGS sequence"/>
</dbReference>
<dbReference type="RefSeq" id="WP_377168801.1">
    <property type="nucleotide sequence ID" value="NZ_JBHTJC010000001.1"/>
</dbReference>
<dbReference type="InterPro" id="IPR050109">
    <property type="entry name" value="HTH-type_TetR-like_transc_reg"/>
</dbReference>
<dbReference type="InterPro" id="IPR036271">
    <property type="entry name" value="Tet_transcr_reg_TetR-rel_C_sf"/>
</dbReference>
<proteinExistence type="predicted"/>
<dbReference type="InterPro" id="IPR039538">
    <property type="entry name" value="BetI_C"/>
</dbReference>
<keyword evidence="1" id="KW-0678">Repressor</keyword>
<dbReference type="PANTHER" id="PTHR30055:SF234">
    <property type="entry name" value="HTH-TYPE TRANSCRIPTIONAL REGULATOR BETI"/>
    <property type="match status" value="1"/>
</dbReference>
<dbReference type="PANTHER" id="PTHR30055">
    <property type="entry name" value="HTH-TYPE TRANSCRIPTIONAL REGULATOR RUTR"/>
    <property type="match status" value="1"/>
</dbReference>
<feature type="region of interest" description="Disordered" evidence="6">
    <location>
        <begin position="1"/>
        <end position="20"/>
    </location>
</feature>
<dbReference type="SUPFAM" id="SSF46689">
    <property type="entry name" value="Homeodomain-like"/>
    <property type="match status" value="1"/>
</dbReference>
<accession>A0ABW7I5S9</accession>
<dbReference type="Gene3D" id="1.10.357.10">
    <property type="entry name" value="Tetracycline Repressor, domain 2"/>
    <property type="match status" value="1"/>
</dbReference>
<evidence type="ECO:0000256" key="3">
    <source>
        <dbReference type="ARBA" id="ARBA00023125"/>
    </source>
</evidence>
<dbReference type="EMBL" id="JBIHMM010000001">
    <property type="protein sequence ID" value="MFH0252865.1"/>
    <property type="molecule type" value="Genomic_DNA"/>
</dbReference>
<evidence type="ECO:0000313" key="8">
    <source>
        <dbReference type="EMBL" id="MFH0252865.1"/>
    </source>
</evidence>
<evidence type="ECO:0000256" key="6">
    <source>
        <dbReference type="SAM" id="MobiDB-lite"/>
    </source>
</evidence>
<comment type="caution">
    <text evidence="8">The sequence shown here is derived from an EMBL/GenBank/DDBJ whole genome shotgun (WGS) entry which is preliminary data.</text>
</comment>
<dbReference type="SUPFAM" id="SSF48498">
    <property type="entry name" value="Tetracyclin repressor-like, C-terminal domain"/>
    <property type="match status" value="1"/>
</dbReference>
<evidence type="ECO:0000256" key="2">
    <source>
        <dbReference type="ARBA" id="ARBA00023015"/>
    </source>
</evidence>
<dbReference type="PRINTS" id="PR00455">
    <property type="entry name" value="HTHTETR"/>
</dbReference>
<keyword evidence="4" id="KW-0804">Transcription</keyword>
<keyword evidence="3 5" id="KW-0238">DNA-binding</keyword>
<dbReference type="InterPro" id="IPR001647">
    <property type="entry name" value="HTH_TetR"/>
</dbReference>
<feature type="domain" description="HTH tetR-type" evidence="7">
    <location>
        <begin position="18"/>
        <end position="78"/>
    </location>
</feature>
<organism evidence="8 9">
    <name type="scientific">Roseovarius aquimarinus</name>
    <dbReference type="NCBI Taxonomy" id="1229156"/>
    <lineage>
        <taxon>Bacteria</taxon>
        <taxon>Pseudomonadati</taxon>
        <taxon>Pseudomonadota</taxon>
        <taxon>Alphaproteobacteria</taxon>
        <taxon>Rhodobacterales</taxon>
        <taxon>Roseobacteraceae</taxon>
        <taxon>Roseovarius</taxon>
    </lineage>
</organism>
<dbReference type="InterPro" id="IPR009057">
    <property type="entry name" value="Homeodomain-like_sf"/>
</dbReference>
<sequence>MTDQPSPKPRKERKENADRRRQQLLDATWRSIAENGLARTTLATVAAQAGLSQGVAVFYFKSKAGLLTEALRDHYARYQATWERALAEAGDDPRARLIALIRADFDPEICNPEALSIWFAFWGEQKFTPDYAAISAQFDIARNEAIREACAALMQGADEGDITRTAEWIDTFSDGYWQRLHVLPGSYSAKDCLAETLRMVERLVPQISEAAAEARRAL</sequence>
<evidence type="ECO:0000256" key="1">
    <source>
        <dbReference type="ARBA" id="ARBA00022491"/>
    </source>
</evidence>
<dbReference type="Pfam" id="PF13977">
    <property type="entry name" value="TetR_C_6"/>
    <property type="match status" value="1"/>
</dbReference>
<evidence type="ECO:0000256" key="4">
    <source>
        <dbReference type="ARBA" id="ARBA00023163"/>
    </source>
</evidence>
<feature type="DNA-binding region" description="H-T-H motif" evidence="5">
    <location>
        <begin position="41"/>
        <end position="60"/>
    </location>
</feature>
<keyword evidence="9" id="KW-1185">Reference proteome</keyword>
<evidence type="ECO:0000259" key="7">
    <source>
        <dbReference type="PROSITE" id="PS50977"/>
    </source>
</evidence>
<protein>
    <submittedName>
        <fullName evidence="8">TetR family transcriptional regulator C-terminal domain-containing protein</fullName>
    </submittedName>
</protein>
<dbReference type="Pfam" id="PF00440">
    <property type="entry name" value="TetR_N"/>
    <property type="match status" value="1"/>
</dbReference>
<dbReference type="PROSITE" id="PS50977">
    <property type="entry name" value="HTH_TETR_2"/>
    <property type="match status" value="1"/>
</dbReference>
<name>A0ABW7I5S9_9RHOB</name>
<gene>
    <name evidence="8" type="ORF">ACGRVM_03110</name>
</gene>
<keyword evidence="2" id="KW-0805">Transcription regulation</keyword>